<dbReference type="InterPro" id="IPR011727">
    <property type="entry name" value="CHP02117"/>
</dbReference>
<dbReference type="OrthoDB" id="211174at2"/>
<dbReference type="NCBIfam" id="TIGR02117">
    <property type="entry name" value="chp_urease_rgn"/>
    <property type="match status" value="1"/>
</dbReference>
<dbReference type="Pfam" id="PF09601">
    <property type="entry name" value="DUF2459"/>
    <property type="match status" value="1"/>
</dbReference>
<dbReference type="RefSeq" id="WP_116683721.1">
    <property type="nucleotide sequence ID" value="NZ_QURL01000005.1"/>
</dbReference>
<accession>A0A371X107</accession>
<comment type="caution">
    <text evidence="1">The sequence shown here is derived from an EMBL/GenBank/DDBJ whole genome shotgun (WGS) entry which is preliminary data.</text>
</comment>
<evidence type="ECO:0000313" key="1">
    <source>
        <dbReference type="EMBL" id="RFC62905.1"/>
    </source>
</evidence>
<reference evidence="1 2" key="1">
    <citation type="submission" date="2018-08" db="EMBL/GenBank/DDBJ databases">
        <title>Fulvimarina sp. 85, whole genome shotgun sequence.</title>
        <authorList>
            <person name="Tuo L."/>
        </authorList>
    </citation>
    <scope>NUCLEOTIDE SEQUENCE [LARGE SCALE GENOMIC DNA]</scope>
    <source>
        <strain evidence="1 2">85</strain>
    </source>
</reference>
<protein>
    <submittedName>
        <fullName evidence="1">TIGR02117 family protein</fullName>
    </submittedName>
</protein>
<keyword evidence="2" id="KW-1185">Reference proteome</keyword>
<gene>
    <name evidence="1" type="ORF">DYI37_13190</name>
</gene>
<evidence type="ECO:0000313" key="2">
    <source>
        <dbReference type="Proteomes" id="UP000264310"/>
    </source>
</evidence>
<organism evidence="1 2">
    <name type="scientific">Fulvimarina endophytica</name>
    <dbReference type="NCBI Taxonomy" id="2293836"/>
    <lineage>
        <taxon>Bacteria</taxon>
        <taxon>Pseudomonadati</taxon>
        <taxon>Pseudomonadota</taxon>
        <taxon>Alphaproteobacteria</taxon>
        <taxon>Hyphomicrobiales</taxon>
        <taxon>Aurantimonadaceae</taxon>
        <taxon>Fulvimarina</taxon>
    </lineage>
</organism>
<name>A0A371X107_9HYPH</name>
<dbReference type="EMBL" id="QURL01000005">
    <property type="protein sequence ID" value="RFC62905.1"/>
    <property type="molecule type" value="Genomic_DNA"/>
</dbReference>
<proteinExistence type="predicted"/>
<sequence>MSRGASRTRSVLGWIAAVFGLVVLALALGVVVPRAGIRTGDADAPARQIYVLSNPIHTDIAVPLDAETRARFAFLEEGGVDIARPDARWLIVGWGGETFYVTTPTWADFRVWPVLRSVLGDRSVLHVDLAGPLASDAPFLMPIELTEAGYRRMLDAIASSFAATEAGSTFPGYGSVDRFYPAVGWFQVLFGCNTWTGEMLREAGATTGMWTPLPFLLRWSIRLHN</sequence>
<dbReference type="Proteomes" id="UP000264310">
    <property type="component" value="Unassembled WGS sequence"/>
</dbReference>
<dbReference type="AlphaFoldDB" id="A0A371X107"/>